<keyword evidence="3" id="KW-1185">Reference proteome</keyword>
<dbReference type="Proteomes" id="UP000465785">
    <property type="component" value="Chromosome"/>
</dbReference>
<dbReference type="EMBL" id="AP022601">
    <property type="protein sequence ID" value="BBY94286.1"/>
    <property type="molecule type" value="Genomic_DNA"/>
</dbReference>
<proteinExistence type="predicted"/>
<dbReference type="AlphaFoldDB" id="A0A9W4FGQ8"/>
<evidence type="ECO:0000256" key="1">
    <source>
        <dbReference type="SAM" id="MobiDB-lite"/>
    </source>
</evidence>
<organism evidence="2 3">
    <name type="scientific">Mycobacterium gallinarum</name>
    <dbReference type="NCBI Taxonomy" id="39689"/>
    <lineage>
        <taxon>Bacteria</taxon>
        <taxon>Bacillati</taxon>
        <taxon>Actinomycetota</taxon>
        <taxon>Actinomycetes</taxon>
        <taxon>Mycobacteriales</taxon>
        <taxon>Mycobacteriaceae</taxon>
        <taxon>Mycobacterium</taxon>
    </lineage>
</organism>
<feature type="region of interest" description="Disordered" evidence="1">
    <location>
        <begin position="360"/>
        <end position="387"/>
    </location>
</feature>
<dbReference type="RefSeq" id="WP_163731717.1">
    <property type="nucleotide sequence ID" value="NZ_AP022601.1"/>
</dbReference>
<dbReference type="Pfam" id="PF13481">
    <property type="entry name" value="AAA_25"/>
    <property type="match status" value="1"/>
</dbReference>
<reference evidence="2 3" key="1">
    <citation type="journal article" date="2019" name="Emerg. Microbes Infect.">
        <title>Comprehensive subspecies identification of 175 nontuberculous mycobacteria species based on 7547 genomic profiles.</title>
        <authorList>
            <person name="Matsumoto Y."/>
            <person name="Kinjo T."/>
            <person name="Motooka D."/>
            <person name="Nabeya D."/>
            <person name="Jung N."/>
            <person name="Uechi K."/>
            <person name="Horii T."/>
            <person name="Iida T."/>
            <person name="Fujita J."/>
            <person name="Nakamura S."/>
        </authorList>
    </citation>
    <scope>NUCLEOTIDE SEQUENCE [LARGE SCALE GENOMIC DNA]</scope>
    <source>
        <strain evidence="2 3">JCM 6399</strain>
    </source>
</reference>
<gene>
    <name evidence="2" type="ORF">MGALJ_39550</name>
</gene>
<sequence>MNHTVLEHVRTLAKRTRNENGYKNQFLELAENFRPHLGNNPDEVLDQIWHEVWASKGGEQPVVMATPAPDESATVNDRADQLEFEFKAEAIARKRVQNLGVQAALSKLPDVLTYEELQEAAKDVPKHRITNLLPDHGNMTVVGGNKCGKTERTLELIKSLVTGEPYLGEFEVVDPLNGKVLFLNYELTPALLAEWMRDMGLDSDKVLTMHLRDYASVPLLSDGGAEWLVNVCLMHDVETLALDPGGRAMTAAGCKNEDSNDEVKVITSHLDQIKAEAGMSHLVIPLHANRVTTPVRPRGADSWGGWHDASISLWLKNANKPYAARMFSAHGRDVSMPETELIRDDSTRLCRLKERGALTEDDIADAGDPPKAAATRKRGRQPVSDDEIERRVERYMTEHPDASEAQCERGVTGGAARVRKAYRAWVIKGAGDDEV</sequence>
<dbReference type="InterPro" id="IPR027417">
    <property type="entry name" value="P-loop_NTPase"/>
</dbReference>
<dbReference type="Gene3D" id="3.40.50.300">
    <property type="entry name" value="P-loop containing nucleotide triphosphate hydrolases"/>
    <property type="match status" value="1"/>
</dbReference>
<evidence type="ECO:0000313" key="3">
    <source>
        <dbReference type="Proteomes" id="UP000465785"/>
    </source>
</evidence>
<dbReference type="SUPFAM" id="SSF52540">
    <property type="entry name" value="P-loop containing nucleoside triphosphate hydrolases"/>
    <property type="match status" value="1"/>
</dbReference>
<name>A0A9W4FGQ8_9MYCO</name>
<evidence type="ECO:0000313" key="2">
    <source>
        <dbReference type="EMBL" id="BBY94286.1"/>
    </source>
</evidence>
<protein>
    <submittedName>
        <fullName evidence="2">Uncharacterized protein</fullName>
    </submittedName>
</protein>
<accession>A0A9W4FGQ8</accession>
<dbReference type="KEGG" id="mgau:MGALJ_39550"/>